<evidence type="ECO:0000313" key="2">
    <source>
        <dbReference type="Proteomes" id="UP000188354"/>
    </source>
</evidence>
<dbReference type="PANTHER" id="PTHR36067:SF1">
    <property type="entry name" value="EXPRESSED PROTEIN"/>
    <property type="match status" value="1"/>
</dbReference>
<sequence length="73" mass="8294">MSDIAMLVAEEYERRTKNLRSQDGAVRASEIDMVFWAASELSWRVKEKSKIVEWVLEPKSQIAAAASNNFFSA</sequence>
<dbReference type="Gramene" id="OIW18207">
    <property type="protein sequence ID" value="OIW18207"/>
    <property type="gene ID" value="TanjilG_31327"/>
</dbReference>
<protein>
    <submittedName>
        <fullName evidence="1">Uncharacterized protein</fullName>
    </submittedName>
</protein>
<dbReference type="PANTHER" id="PTHR36067">
    <property type="entry name" value="EXPRESSED PROTEIN"/>
    <property type="match status" value="1"/>
</dbReference>
<name>A0A4P1RT91_LUPAN</name>
<dbReference type="EMBL" id="CM007361">
    <property type="protein sequence ID" value="OIW18207.1"/>
    <property type="molecule type" value="Genomic_DNA"/>
</dbReference>
<dbReference type="AlphaFoldDB" id="A0A4P1RT91"/>
<reference evidence="1 2" key="1">
    <citation type="journal article" date="2017" name="Plant Biotechnol. J.">
        <title>A comprehensive draft genome sequence for lupin (Lupinus angustifolius), an emerging health food: insights into plant-microbe interactions and legume evolution.</title>
        <authorList>
            <person name="Hane J.K."/>
            <person name="Ming Y."/>
            <person name="Kamphuis L.G."/>
            <person name="Nelson M.N."/>
            <person name="Garg G."/>
            <person name="Atkins C.A."/>
            <person name="Bayer P.E."/>
            <person name="Bravo A."/>
            <person name="Bringans S."/>
            <person name="Cannon S."/>
            <person name="Edwards D."/>
            <person name="Foley R."/>
            <person name="Gao L.L."/>
            <person name="Harrison M.J."/>
            <person name="Huang W."/>
            <person name="Hurgobin B."/>
            <person name="Li S."/>
            <person name="Liu C.W."/>
            <person name="McGrath A."/>
            <person name="Morahan G."/>
            <person name="Murray J."/>
            <person name="Weller J."/>
            <person name="Jian J."/>
            <person name="Singh K.B."/>
        </authorList>
    </citation>
    <scope>NUCLEOTIDE SEQUENCE [LARGE SCALE GENOMIC DNA]</scope>
    <source>
        <strain evidence="2">cv. Tanjil</strain>
        <tissue evidence="1">Whole plant</tissue>
    </source>
</reference>
<evidence type="ECO:0000313" key="1">
    <source>
        <dbReference type="EMBL" id="OIW18207.1"/>
    </source>
</evidence>
<keyword evidence="2" id="KW-1185">Reference proteome</keyword>
<accession>A0A4P1RT91</accession>
<dbReference type="Proteomes" id="UP000188354">
    <property type="component" value="Chromosome LG01"/>
</dbReference>
<gene>
    <name evidence="1" type="ORF">TanjilG_31327</name>
</gene>
<organism evidence="1 2">
    <name type="scientific">Lupinus angustifolius</name>
    <name type="common">Narrow-leaved blue lupine</name>
    <dbReference type="NCBI Taxonomy" id="3871"/>
    <lineage>
        <taxon>Eukaryota</taxon>
        <taxon>Viridiplantae</taxon>
        <taxon>Streptophyta</taxon>
        <taxon>Embryophyta</taxon>
        <taxon>Tracheophyta</taxon>
        <taxon>Spermatophyta</taxon>
        <taxon>Magnoliopsida</taxon>
        <taxon>eudicotyledons</taxon>
        <taxon>Gunneridae</taxon>
        <taxon>Pentapetalae</taxon>
        <taxon>rosids</taxon>
        <taxon>fabids</taxon>
        <taxon>Fabales</taxon>
        <taxon>Fabaceae</taxon>
        <taxon>Papilionoideae</taxon>
        <taxon>50 kb inversion clade</taxon>
        <taxon>genistoids sensu lato</taxon>
        <taxon>core genistoids</taxon>
        <taxon>Genisteae</taxon>
        <taxon>Lupinus</taxon>
    </lineage>
</organism>
<proteinExistence type="predicted"/>